<dbReference type="Pfam" id="PF03144">
    <property type="entry name" value="GTP_EFTU_D2"/>
    <property type="match status" value="1"/>
</dbReference>
<dbReference type="InterPro" id="IPR004535">
    <property type="entry name" value="Transl_elong_SelB"/>
</dbReference>
<comment type="function">
    <text evidence="7">Translation factor necessary for the incorporation of selenocysteine into proteins. It probably replaces EF-Tu for the insertion of selenocysteine directed by the UGA codon. SelB binds GTP and GDP.</text>
</comment>
<protein>
    <recommendedName>
        <fullName evidence="2">Selenocysteine-specific elongation factor</fullName>
    </recommendedName>
    <alternativeName>
        <fullName evidence="8">SelB translation factor</fullName>
    </alternativeName>
</protein>
<evidence type="ECO:0000256" key="3">
    <source>
        <dbReference type="ARBA" id="ARBA00022490"/>
    </source>
</evidence>
<dbReference type="Pfam" id="PF25461">
    <property type="entry name" value="Beta-barrel_SelB"/>
    <property type="match status" value="1"/>
</dbReference>
<dbReference type="PROSITE" id="PS51722">
    <property type="entry name" value="G_TR_2"/>
    <property type="match status" value="1"/>
</dbReference>
<dbReference type="Gene3D" id="1.10.10.2770">
    <property type="match status" value="1"/>
</dbReference>
<dbReference type="InterPro" id="IPR036388">
    <property type="entry name" value="WH-like_DNA-bd_sf"/>
</dbReference>
<dbReference type="InterPro" id="IPR015191">
    <property type="entry name" value="SelB_WHD4"/>
</dbReference>
<reference evidence="11" key="1">
    <citation type="submission" date="2018-12" db="EMBL/GenBank/DDBJ databases">
        <title>Tengunoibacter tsumagoiensis gen. nov., sp. nov., Dictyobacter kobayashii sp. nov., D. alpinus sp. nov., and D. joshuensis sp. nov. and description of Dictyobacteraceae fam. nov. within the order Ktedonobacterales isolated from Tengu-no-mugimeshi.</title>
        <authorList>
            <person name="Wang C.M."/>
            <person name="Zheng Y."/>
            <person name="Sakai Y."/>
            <person name="Toyoda A."/>
            <person name="Minakuchi Y."/>
            <person name="Abe K."/>
            <person name="Yokota A."/>
            <person name="Yabe S."/>
        </authorList>
    </citation>
    <scope>NUCLEOTIDE SEQUENCE [LARGE SCALE GENOMIC DNA]</scope>
    <source>
        <strain evidence="11">Uno3</strain>
    </source>
</reference>
<keyword evidence="6" id="KW-0342">GTP-binding</keyword>
<dbReference type="CDD" id="cd03696">
    <property type="entry name" value="SelB_II"/>
    <property type="match status" value="1"/>
</dbReference>
<sequence>MSCIGTAGHVDHGKSTLVQALTGIDPDRLTEEKERGMTIDLGFAWLRLSTGQEVSLVDVPGHESFIKNMLAGVGGIDAALLVIAADEGVMPQTREHLAILDLLRVERGVVALTKADLVDDEWLALVREEVAETLQATTLSQAAIIPVSAYTGQGLPQLRSELERILQDDLVCKNIARPRLSIDRVFSLSGFGTIVTGTLLDGILKVGQEVEILPHEKRTRLRTLQTHKQQIEQAQPGSRVACNLVNIARSELQRGDVIALPGQLQPTILLDARLALLPTARPLAHNTQVDFFCGAQEISARMRVLEGEEIQPGAEGWVQLRLQRPAVVARRDRFILRIPSPGSTIGGGEIIDVHPRYHRRGQSAVIESLERLRQGTPEEIVLAALDRRPVGRTMLSKPVVGSRASTGLMGYELAELVKECHLAEDVTQQTLESLIIERRVHKIGNFWFAQPVWELLVADAIRLVKEQHQQYPLRNGLSKEEWRSRLHLSPRMAADVLGALQADSLLETVEPSEGEGRGRAGAWLRLPAFRPTFTDQQESQVAQLLQQFLVEGQGENSYMPPTRAEAEVLVGSEVINALLEQGRLIKIGEGLLLGSDWYKQALKKLIEYMRMHETLTVAEARTLLGTTRKYCIPLLEHMDALRLTRRNGDERTLGVIEGGVGDFL</sequence>
<evidence type="ECO:0000313" key="10">
    <source>
        <dbReference type="EMBL" id="GCE10190.1"/>
    </source>
</evidence>
<comment type="caution">
    <text evidence="10">The sequence shown here is derived from an EMBL/GenBank/DDBJ whole genome shotgun (WGS) entry which is preliminary data.</text>
</comment>
<dbReference type="GO" id="GO:0005525">
    <property type="term" value="F:GTP binding"/>
    <property type="evidence" value="ECO:0007669"/>
    <property type="project" value="UniProtKB-KW"/>
</dbReference>
<dbReference type="Pfam" id="PF09106">
    <property type="entry name" value="WHD_2nd_SelB"/>
    <property type="match status" value="1"/>
</dbReference>
<evidence type="ECO:0000256" key="6">
    <source>
        <dbReference type="ARBA" id="ARBA00023134"/>
    </source>
</evidence>
<dbReference type="SUPFAM" id="SSF50447">
    <property type="entry name" value="Translation proteins"/>
    <property type="match status" value="1"/>
</dbReference>
<dbReference type="InterPro" id="IPR036390">
    <property type="entry name" value="WH_DNA-bd_sf"/>
</dbReference>
<feature type="domain" description="Tr-type G" evidence="9">
    <location>
        <begin position="1"/>
        <end position="171"/>
    </location>
</feature>
<dbReference type="InterPro" id="IPR027417">
    <property type="entry name" value="P-loop_NTPase"/>
</dbReference>
<dbReference type="InterPro" id="IPR057335">
    <property type="entry name" value="Beta-barrel_SelB"/>
</dbReference>
<proteinExistence type="predicted"/>
<dbReference type="NCBIfam" id="TIGR00475">
    <property type="entry name" value="selB"/>
    <property type="match status" value="1"/>
</dbReference>
<dbReference type="CDD" id="cd04171">
    <property type="entry name" value="SelB"/>
    <property type="match status" value="1"/>
</dbReference>
<dbReference type="Gene3D" id="1.10.10.10">
    <property type="entry name" value="Winged helix-like DNA-binding domain superfamily/Winged helix DNA-binding domain"/>
    <property type="match status" value="1"/>
</dbReference>
<evidence type="ECO:0000256" key="8">
    <source>
        <dbReference type="ARBA" id="ARBA00031615"/>
    </source>
</evidence>
<keyword evidence="3" id="KW-0963">Cytoplasm</keyword>
<dbReference type="GO" id="GO:0003746">
    <property type="term" value="F:translation elongation factor activity"/>
    <property type="evidence" value="ECO:0007669"/>
    <property type="project" value="InterPro"/>
</dbReference>
<dbReference type="InterPro" id="IPR015190">
    <property type="entry name" value="Elong_fac_SelB-wing-hlx_typ-2"/>
</dbReference>
<evidence type="ECO:0000256" key="2">
    <source>
        <dbReference type="ARBA" id="ARBA00015953"/>
    </source>
</evidence>
<accession>A0A401ZTU0</accession>
<dbReference type="RefSeq" id="WP_126577809.1">
    <property type="nucleotide sequence ID" value="NZ_BIFR01000001.1"/>
</dbReference>
<evidence type="ECO:0000256" key="4">
    <source>
        <dbReference type="ARBA" id="ARBA00022741"/>
    </source>
</evidence>
<dbReference type="InterPro" id="IPR004161">
    <property type="entry name" value="EFTu-like_2"/>
</dbReference>
<keyword evidence="11" id="KW-1185">Reference proteome</keyword>
<dbReference type="PRINTS" id="PR00315">
    <property type="entry name" value="ELONGATNFCT"/>
</dbReference>
<dbReference type="Gene3D" id="2.40.30.10">
    <property type="entry name" value="Translation factors"/>
    <property type="match status" value="1"/>
</dbReference>
<dbReference type="InterPro" id="IPR000795">
    <property type="entry name" value="T_Tr_GTP-bd_dom"/>
</dbReference>
<dbReference type="NCBIfam" id="TIGR00231">
    <property type="entry name" value="small_GTP"/>
    <property type="match status" value="1"/>
</dbReference>
<evidence type="ECO:0000313" key="11">
    <source>
        <dbReference type="Proteomes" id="UP000287352"/>
    </source>
</evidence>
<name>A0A401ZTU0_9CHLR</name>
<dbReference type="OrthoDB" id="9804504at2"/>
<keyword evidence="5" id="KW-0648">Protein biosynthesis</keyword>
<dbReference type="CDD" id="cd15491">
    <property type="entry name" value="selB_III"/>
    <property type="match status" value="1"/>
</dbReference>
<dbReference type="GO" id="GO:0005737">
    <property type="term" value="C:cytoplasm"/>
    <property type="evidence" value="ECO:0007669"/>
    <property type="project" value="UniProtKB-SubCell"/>
</dbReference>
<dbReference type="GO" id="GO:0003924">
    <property type="term" value="F:GTPase activity"/>
    <property type="evidence" value="ECO:0007669"/>
    <property type="project" value="InterPro"/>
</dbReference>
<dbReference type="EMBL" id="BIFR01000001">
    <property type="protein sequence ID" value="GCE10190.1"/>
    <property type="molecule type" value="Genomic_DNA"/>
</dbReference>
<comment type="subcellular location">
    <subcellularLocation>
        <location evidence="1">Cytoplasm</location>
    </subcellularLocation>
</comment>
<dbReference type="InterPro" id="IPR009001">
    <property type="entry name" value="Transl_elong_EF1A/Init_IF2_C"/>
</dbReference>
<dbReference type="InterPro" id="IPR009000">
    <property type="entry name" value="Transl_B-barrel_sf"/>
</dbReference>
<gene>
    <name evidence="10" type="ORF">KTT_00490</name>
</gene>
<dbReference type="Pfam" id="PF00009">
    <property type="entry name" value="GTP_EFTU"/>
    <property type="match status" value="1"/>
</dbReference>
<dbReference type="InterPro" id="IPR050055">
    <property type="entry name" value="EF-Tu_GTPase"/>
</dbReference>
<organism evidence="10 11">
    <name type="scientific">Tengunoibacter tsumagoiensis</name>
    <dbReference type="NCBI Taxonomy" id="2014871"/>
    <lineage>
        <taxon>Bacteria</taxon>
        <taxon>Bacillati</taxon>
        <taxon>Chloroflexota</taxon>
        <taxon>Ktedonobacteria</taxon>
        <taxon>Ktedonobacterales</taxon>
        <taxon>Dictyobacteraceae</taxon>
        <taxon>Tengunoibacter</taxon>
    </lineage>
</organism>
<dbReference type="SUPFAM" id="SSF46785">
    <property type="entry name" value="Winged helix' DNA-binding domain"/>
    <property type="match status" value="2"/>
</dbReference>
<dbReference type="SUPFAM" id="SSF50465">
    <property type="entry name" value="EF-Tu/eEF-1alpha/eIF2-gamma C-terminal domain"/>
    <property type="match status" value="1"/>
</dbReference>
<evidence type="ECO:0000256" key="1">
    <source>
        <dbReference type="ARBA" id="ARBA00004496"/>
    </source>
</evidence>
<dbReference type="FunFam" id="3.40.50.300:FF:001064">
    <property type="entry name" value="Selenocysteine-specific translation elongation factor"/>
    <property type="match status" value="1"/>
</dbReference>
<dbReference type="Proteomes" id="UP000287352">
    <property type="component" value="Unassembled WGS sequence"/>
</dbReference>
<dbReference type="InterPro" id="IPR005225">
    <property type="entry name" value="Small_GTP-bd"/>
</dbReference>
<evidence type="ECO:0000256" key="5">
    <source>
        <dbReference type="ARBA" id="ARBA00022917"/>
    </source>
</evidence>
<evidence type="ECO:0000259" key="9">
    <source>
        <dbReference type="PROSITE" id="PS51722"/>
    </source>
</evidence>
<dbReference type="PANTHER" id="PTHR43721">
    <property type="entry name" value="ELONGATION FACTOR TU-RELATED"/>
    <property type="match status" value="1"/>
</dbReference>
<keyword evidence="4" id="KW-0547">Nucleotide-binding</keyword>
<dbReference type="GO" id="GO:0001514">
    <property type="term" value="P:selenocysteine incorporation"/>
    <property type="evidence" value="ECO:0007669"/>
    <property type="project" value="InterPro"/>
</dbReference>
<evidence type="ECO:0000256" key="7">
    <source>
        <dbReference type="ARBA" id="ARBA00025526"/>
    </source>
</evidence>
<dbReference type="SUPFAM" id="SSF52540">
    <property type="entry name" value="P-loop containing nucleoside triphosphate hydrolases"/>
    <property type="match status" value="1"/>
</dbReference>
<dbReference type="PANTHER" id="PTHR43721:SF22">
    <property type="entry name" value="ELONGATION FACTOR TU, MITOCHONDRIAL"/>
    <property type="match status" value="1"/>
</dbReference>
<dbReference type="GO" id="GO:0003723">
    <property type="term" value="F:RNA binding"/>
    <property type="evidence" value="ECO:0007669"/>
    <property type="project" value="InterPro"/>
</dbReference>
<dbReference type="Pfam" id="PF09107">
    <property type="entry name" value="WHD_3rd_SelB"/>
    <property type="match status" value="1"/>
</dbReference>
<dbReference type="AlphaFoldDB" id="A0A401ZTU0"/>
<dbReference type="Gene3D" id="3.40.50.300">
    <property type="entry name" value="P-loop containing nucleotide triphosphate hydrolases"/>
    <property type="match status" value="1"/>
</dbReference>